<dbReference type="OrthoDB" id="9810950at2"/>
<dbReference type="GO" id="GO:0005886">
    <property type="term" value="C:plasma membrane"/>
    <property type="evidence" value="ECO:0007669"/>
    <property type="project" value="TreeGrafter"/>
</dbReference>
<evidence type="ECO:0000256" key="9">
    <source>
        <dbReference type="ARBA" id="ARBA00023315"/>
    </source>
</evidence>
<evidence type="ECO:0000256" key="4">
    <source>
        <dbReference type="ARBA" id="ARBA00013244"/>
    </source>
</evidence>
<keyword evidence="7" id="KW-0319">Glycerol metabolism</keyword>
<sequence>MKVTARDRLFRARPGRCPVIPPLGTPRGDSRRKRAVGGGAVIDRASPSDVAMLAMGAGASLSQRAGAVLLLDPGTGFSVAQATALVADRIRSVPRLRRRLVRVPFGGGRPVWVDDPRFDLDLHVRERTCPAPGDERALLDLAAEVLTGPLPPSRWTAVFVTGLSDGAVALIVAFDHVLADGIGGLALLAALVDPARRPAPGGFPVPPPSLRSLAADAFAERLRALGRVRGYARDAKTAMAATGGLWPEPIARCSLLRPTGPRRRFAVVRADLAAVRSAAHRHGCTVNDALLTAIIGALGRVLRRRGEHVGELSVSVPVSARPIASSSELGNRFGVLIAALPVAGLPGQRMVRIAALLAGRKKAAAEASAAGLFGPMFRVLAAFGAYRWYLRHQRRIHTLVSNVRGPGRPLTFAGATIRQMIPVAVAESGNVTVSFEVLSYAGTLTITVIADPDGVPDLDELVAGLRHELAGAAVPALPAPAT</sequence>
<evidence type="ECO:0000259" key="11">
    <source>
        <dbReference type="Pfam" id="PF03007"/>
    </source>
</evidence>
<dbReference type="SUPFAM" id="SSF52777">
    <property type="entry name" value="CoA-dependent acyltransferases"/>
    <property type="match status" value="2"/>
</dbReference>
<dbReference type="GO" id="GO:0071731">
    <property type="term" value="P:response to nitric oxide"/>
    <property type="evidence" value="ECO:0007669"/>
    <property type="project" value="TreeGrafter"/>
</dbReference>
<keyword evidence="9" id="KW-0012">Acyltransferase</keyword>
<accession>A0A5S4GTA6</accession>
<dbReference type="Pfam" id="PF06974">
    <property type="entry name" value="WS_DGAT_C"/>
    <property type="match status" value="1"/>
</dbReference>
<evidence type="ECO:0000256" key="8">
    <source>
        <dbReference type="ARBA" id="ARBA00023098"/>
    </source>
</evidence>
<dbReference type="AlphaFoldDB" id="A0A5S4GTA6"/>
<dbReference type="InterPro" id="IPR045034">
    <property type="entry name" value="O-acyltransferase_WSD1-like"/>
</dbReference>
<dbReference type="GO" id="GO:0019432">
    <property type="term" value="P:triglyceride biosynthetic process"/>
    <property type="evidence" value="ECO:0007669"/>
    <property type="project" value="UniProtKB-UniPathway"/>
</dbReference>
<feature type="domain" description="O-acyltransferase WSD1-like N-terminal" evidence="11">
    <location>
        <begin position="46"/>
        <end position="289"/>
    </location>
</feature>
<comment type="pathway">
    <text evidence="2">Lipid metabolism.</text>
</comment>
<evidence type="ECO:0000313" key="13">
    <source>
        <dbReference type="EMBL" id="TMR35761.1"/>
    </source>
</evidence>
<dbReference type="PANTHER" id="PTHR31650">
    <property type="entry name" value="O-ACYLTRANSFERASE (WSD1-LIKE) FAMILY PROTEIN"/>
    <property type="match status" value="1"/>
</dbReference>
<keyword evidence="14" id="KW-1185">Reference proteome</keyword>
<keyword evidence="8" id="KW-0443">Lipid metabolism</keyword>
<evidence type="ECO:0000313" key="14">
    <source>
        <dbReference type="Proteomes" id="UP000306628"/>
    </source>
</evidence>
<reference evidence="13 14" key="1">
    <citation type="submission" date="2019-05" db="EMBL/GenBank/DDBJ databases">
        <title>Draft genome sequence of Nonomuraea zeae DSM 100528.</title>
        <authorList>
            <person name="Saricaoglu S."/>
            <person name="Isik K."/>
        </authorList>
    </citation>
    <scope>NUCLEOTIDE SEQUENCE [LARGE SCALE GENOMIC DNA]</scope>
    <source>
        <strain evidence="13 14">DSM 100528</strain>
    </source>
</reference>
<feature type="domain" description="O-acyltransferase WSD1 C-terminal" evidence="12">
    <location>
        <begin position="330"/>
        <end position="469"/>
    </location>
</feature>
<dbReference type="GO" id="GO:0006071">
    <property type="term" value="P:glycerol metabolic process"/>
    <property type="evidence" value="ECO:0007669"/>
    <property type="project" value="UniProtKB-KW"/>
</dbReference>
<gene>
    <name evidence="13" type="ORF">ETD85_12705</name>
</gene>
<dbReference type="RefSeq" id="WP_138689867.1">
    <property type="nucleotide sequence ID" value="NZ_JBHSAZ010000089.1"/>
</dbReference>
<dbReference type="EC" id="2.3.1.20" evidence="4"/>
<dbReference type="EMBL" id="VCKX01000030">
    <property type="protein sequence ID" value="TMR35761.1"/>
    <property type="molecule type" value="Genomic_DNA"/>
</dbReference>
<dbReference type="GO" id="GO:0004144">
    <property type="term" value="F:diacylglycerol O-acyltransferase activity"/>
    <property type="evidence" value="ECO:0007669"/>
    <property type="project" value="UniProtKB-EC"/>
</dbReference>
<dbReference type="Proteomes" id="UP000306628">
    <property type="component" value="Unassembled WGS sequence"/>
</dbReference>
<evidence type="ECO:0000259" key="12">
    <source>
        <dbReference type="Pfam" id="PF06974"/>
    </source>
</evidence>
<dbReference type="InterPro" id="IPR009721">
    <property type="entry name" value="O-acyltransferase_WSD1_C"/>
</dbReference>
<name>A0A5S4GTA6_9ACTN</name>
<comment type="caution">
    <text evidence="13">The sequence shown here is derived from an EMBL/GenBank/DDBJ whole genome shotgun (WGS) entry which is preliminary data.</text>
</comment>
<keyword evidence="5" id="KW-0444">Lipid biosynthesis</keyword>
<dbReference type="Gene3D" id="3.30.559.30">
    <property type="entry name" value="Nonribosomal peptide synthetase, condensation domain"/>
    <property type="match status" value="1"/>
</dbReference>
<dbReference type="PANTHER" id="PTHR31650:SF1">
    <property type="entry name" value="WAX ESTER SYNTHASE_DIACYLGLYCEROL ACYLTRANSFERASE 4-RELATED"/>
    <property type="match status" value="1"/>
</dbReference>
<dbReference type="InterPro" id="IPR004255">
    <property type="entry name" value="O-acyltransferase_WSD1_N"/>
</dbReference>
<comment type="pathway">
    <text evidence="1">Glycerolipid metabolism; triacylglycerol biosynthesis.</text>
</comment>
<dbReference type="Pfam" id="PF03007">
    <property type="entry name" value="WS_DGAT_cat"/>
    <property type="match status" value="1"/>
</dbReference>
<dbReference type="UniPathway" id="UPA00282"/>
<comment type="similarity">
    <text evidence="3">Belongs to the long-chain O-acyltransferase family.</text>
</comment>
<evidence type="ECO:0000256" key="5">
    <source>
        <dbReference type="ARBA" id="ARBA00022516"/>
    </source>
</evidence>
<evidence type="ECO:0000256" key="10">
    <source>
        <dbReference type="ARBA" id="ARBA00048109"/>
    </source>
</evidence>
<evidence type="ECO:0000256" key="2">
    <source>
        <dbReference type="ARBA" id="ARBA00005189"/>
    </source>
</evidence>
<evidence type="ECO:0000256" key="6">
    <source>
        <dbReference type="ARBA" id="ARBA00022679"/>
    </source>
</evidence>
<keyword evidence="6" id="KW-0808">Transferase</keyword>
<dbReference type="GO" id="GO:0051701">
    <property type="term" value="P:biological process involved in interaction with host"/>
    <property type="evidence" value="ECO:0007669"/>
    <property type="project" value="TreeGrafter"/>
</dbReference>
<evidence type="ECO:0000256" key="7">
    <source>
        <dbReference type="ARBA" id="ARBA00022798"/>
    </source>
</evidence>
<proteinExistence type="inferred from homology"/>
<evidence type="ECO:0000256" key="1">
    <source>
        <dbReference type="ARBA" id="ARBA00004771"/>
    </source>
</evidence>
<evidence type="ECO:0000256" key="3">
    <source>
        <dbReference type="ARBA" id="ARBA00009587"/>
    </source>
</evidence>
<comment type="catalytic activity">
    <reaction evidence="10">
        <text>an acyl-CoA + a 1,2-diacyl-sn-glycerol = a triacyl-sn-glycerol + CoA</text>
        <dbReference type="Rhea" id="RHEA:10868"/>
        <dbReference type="ChEBI" id="CHEBI:17815"/>
        <dbReference type="ChEBI" id="CHEBI:57287"/>
        <dbReference type="ChEBI" id="CHEBI:58342"/>
        <dbReference type="ChEBI" id="CHEBI:64615"/>
        <dbReference type="EC" id="2.3.1.20"/>
    </reaction>
</comment>
<dbReference type="GO" id="GO:0001666">
    <property type="term" value="P:response to hypoxia"/>
    <property type="evidence" value="ECO:0007669"/>
    <property type="project" value="TreeGrafter"/>
</dbReference>
<organism evidence="13 14">
    <name type="scientific">Nonomuraea zeae</name>
    <dbReference type="NCBI Taxonomy" id="1642303"/>
    <lineage>
        <taxon>Bacteria</taxon>
        <taxon>Bacillati</taxon>
        <taxon>Actinomycetota</taxon>
        <taxon>Actinomycetes</taxon>
        <taxon>Streptosporangiales</taxon>
        <taxon>Streptosporangiaceae</taxon>
        <taxon>Nonomuraea</taxon>
    </lineage>
</organism>
<protein>
    <recommendedName>
        <fullName evidence="4">diacylglycerol O-acyltransferase</fullName>
        <ecNumber evidence="4">2.3.1.20</ecNumber>
    </recommendedName>
</protein>